<dbReference type="EMBL" id="JACHOC010000006">
    <property type="protein sequence ID" value="MBB4623335.1"/>
    <property type="molecule type" value="Genomic_DNA"/>
</dbReference>
<reference evidence="1 2" key="1">
    <citation type="submission" date="2020-08" db="EMBL/GenBank/DDBJ databases">
        <title>Genomic Encyclopedia of Type Strains, Phase IV (KMG-IV): sequencing the most valuable type-strain genomes for metagenomic binning, comparative biology and taxonomic classification.</title>
        <authorList>
            <person name="Goeker M."/>
        </authorList>
    </citation>
    <scope>NUCLEOTIDE SEQUENCE [LARGE SCALE GENOMIC DNA]</scope>
    <source>
        <strain evidence="1 2">DSM 102983</strain>
    </source>
</reference>
<dbReference type="InterPro" id="IPR006311">
    <property type="entry name" value="TAT_signal"/>
</dbReference>
<accession>A0ABR6KPJ0</accession>
<comment type="caution">
    <text evidence="1">The sequence shown here is derived from an EMBL/GenBank/DDBJ whole genome shotgun (WGS) entry which is preliminary data.</text>
</comment>
<name>A0ABR6KPJ0_9BACT</name>
<sequence length="740" mass="85152">MKTRRTFLKQSTTAALGLLAVPSVLTTGENRTRKTTRSILKNDVMIETIMIGDEFLGLGSISIGGIELRSPRRPMFVEITTPDGIRLLNYRLVDQKITDDSIELIFSADQINDGLMEWMLHTVRNRRNLSDWTEGPQPAKDTTLKLILKPLTREIGNKTWQGFTYQYVYNSSTLPIYRILDRGTWEIGGDVIGNEFWMRSGVVPSKVKFGTNKDFYSSEWYLPGIENPNIFQFHPLQTTLQGFTFTTSSKGTLLTWPNEVKHINSLFEKEEGKSELVHYHEHCADLGHELKTSPVEVLWLPGELTEVQAANIYEAAKDVIYDILHENAGLKRERVTTYGVIEEWQIPDMDKYINRAMPAFIAAELKTVFLPNECQNTMNVYGVSNMCCNIDYKIADTVGEDNMRQLCKKANDAGVTVEMWGNTAISSLAEMFSYAEEKPTDRLRRLPVEGSVMEVVQKAQMPWIRNASNAIEADHYTPRFCALNMRDPDIYAYWMKCWKKLHDDIGIRGIFLDSSFNMTSNKFHHVQNMNAVRKGGATLDQLDNLGYYRPKKEPVKGIFSQYPAHISMIRDMQEMGYHYTGEDIGVFGVHRSGPGVKMRLDCMYIWTDCIATFEPQEIRNLGFDPLDVLFKGLAYRMSWFVFWDVDKEKLVPVRGKDDEFPTFDFFKAYNEVEPYLYDREILENEAGVLYHKDNTYVLWAFSDFHHHLPKSSVVKTILSGKSSRMKEIRASKNQVYTYTI</sequence>
<organism evidence="1 2">
    <name type="scientific">Parabacteroides faecis</name>
    <dbReference type="NCBI Taxonomy" id="1217282"/>
    <lineage>
        <taxon>Bacteria</taxon>
        <taxon>Pseudomonadati</taxon>
        <taxon>Bacteroidota</taxon>
        <taxon>Bacteroidia</taxon>
        <taxon>Bacteroidales</taxon>
        <taxon>Tannerellaceae</taxon>
        <taxon>Parabacteroides</taxon>
    </lineage>
</organism>
<evidence type="ECO:0000313" key="2">
    <source>
        <dbReference type="Proteomes" id="UP000533637"/>
    </source>
</evidence>
<dbReference type="RefSeq" id="WP_183671477.1">
    <property type="nucleotide sequence ID" value="NZ_BMPB01000007.1"/>
</dbReference>
<protein>
    <submittedName>
        <fullName evidence="1">Uncharacterized protein</fullName>
    </submittedName>
</protein>
<dbReference type="Proteomes" id="UP000533637">
    <property type="component" value="Unassembled WGS sequence"/>
</dbReference>
<dbReference type="PROSITE" id="PS51318">
    <property type="entry name" value="TAT"/>
    <property type="match status" value="1"/>
</dbReference>
<keyword evidence="2" id="KW-1185">Reference proteome</keyword>
<proteinExistence type="predicted"/>
<evidence type="ECO:0000313" key="1">
    <source>
        <dbReference type="EMBL" id="MBB4623335.1"/>
    </source>
</evidence>
<gene>
    <name evidence="1" type="ORF">GGQ57_003247</name>
</gene>